<comment type="caution">
    <text evidence="7">The sequence shown here is derived from an EMBL/GenBank/DDBJ whole genome shotgun (WGS) entry which is preliminary data.</text>
</comment>
<evidence type="ECO:0000256" key="2">
    <source>
        <dbReference type="ARBA" id="ARBA00005466"/>
    </source>
</evidence>
<feature type="domain" description="FAD-binding PCMH-type" evidence="6">
    <location>
        <begin position="35"/>
        <end position="207"/>
    </location>
</feature>
<dbReference type="PANTHER" id="PTHR42973:SF39">
    <property type="entry name" value="FAD-BINDING PCMH-TYPE DOMAIN-CONTAINING PROTEIN"/>
    <property type="match status" value="1"/>
</dbReference>
<keyword evidence="8" id="KW-1185">Reference proteome</keyword>
<dbReference type="EMBL" id="JAGTJS010000037">
    <property type="protein sequence ID" value="KAH7230391.1"/>
    <property type="molecule type" value="Genomic_DNA"/>
</dbReference>
<comment type="cofactor">
    <cofactor evidence="1">
        <name>FAD</name>
        <dbReference type="ChEBI" id="CHEBI:57692"/>
    </cofactor>
</comment>
<evidence type="ECO:0000313" key="7">
    <source>
        <dbReference type="EMBL" id="KAH7230391.1"/>
    </source>
</evidence>
<dbReference type="Pfam" id="PF01565">
    <property type="entry name" value="FAD_binding_4"/>
    <property type="match status" value="1"/>
</dbReference>
<proteinExistence type="inferred from homology"/>
<evidence type="ECO:0000313" key="8">
    <source>
        <dbReference type="Proteomes" id="UP000736672"/>
    </source>
</evidence>
<dbReference type="AlphaFoldDB" id="A0A9P9G0S0"/>
<dbReference type="InterPro" id="IPR006094">
    <property type="entry name" value="Oxid_FAD_bind_N"/>
</dbReference>
<organism evidence="7 8">
    <name type="scientific">Fusarium solani</name>
    <name type="common">Filamentous fungus</name>
    <dbReference type="NCBI Taxonomy" id="169388"/>
    <lineage>
        <taxon>Eukaryota</taxon>
        <taxon>Fungi</taxon>
        <taxon>Dikarya</taxon>
        <taxon>Ascomycota</taxon>
        <taxon>Pezizomycotina</taxon>
        <taxon>Sordariomycetes</taxon>
        <taxon>Hypocreomycetidae</taxon>
        <taxon>Hypocreales</taxon>
        <taxon>Nectriaceae</taxon>
        <taxon>Fusarium</taxon>
        <taxon>Fusarium solani species complex</taxon>
    </lineage>
</organism>
<comment type="similarity">
    <text evidence="2">Belongs to the oxygen-dependent FAD-linked oxidoreductase family.</text>
</comment>
<sequence length="452" mass="50237">MSSYQTDRTYSSKILLPGNPEYEICRRNNPNSDTPDLFPQEIHVVHSVDDVSAALKRAAELGTTVGVRSGGHTLSNGHLNHGIFVDTSRLNRRVDYDPSTHEIAFGPAVRNNELGTALSKNNRFYPHGHCPSVAVSGYHLGGGQGFAMRGFGPASRDWLTKLEVVVPDGRVVIASPEENTDLFWAARGGGPAFPGVITKFWGRTIPATKLWEQSIIFELGKNFKPLMKWFLAQADKTPRLWTEVNSAIAYDSKLLGTEQPDQPSADAKLVFLVVNNALTETEAEAKALLKAYEAIPDDLRDSVLEIKSTHEISLDDMFSFQNALWTAEHSEKWQLHGLCFDQSVDLDKASLLDIAEPRLTDIPTTQSVSIAIVCNFEPAENECAFSTPMYLYWCSFTGWRDDANSIKLRQHFRNHYKDLLPLSSGMYACDYDVLFEEANASTTLPSPGIIHN</sequence>
<keyword evidence="3" id="KW-0285">Flavoprotein</keyword>
<dbReference type="GO" id="GO:0016491">
    <property type="term" value="F:oxidoreductase activity"/>
    <property type="evidence" value="ECO:0007669"/>
    <property type="project" value="UniProtKB-KW"/>
</dbReference>
<keyword evidence="4" id="KW-0274">FAD</keyword>
<evidence type="ECO:0000256" key="3">
    <source>
        <dbReference type="ARBA" id="ARBA00022630"/>
    </source>
</evidence>
<dbReference type="GO" id="GO:0071949">
    <property type="term" value="F:FAD binding"/>
    <property type="evidence" value="ECO:0007669"/>
    <property type="project" value="InterPro"/>
</dbReference>
<evidence type="ECO:0000256" key="4">
    <source>
        <dbReference type="ARBA" id="ARBA00022827"/>
    </source>
</evidence>
<dbReference type="InterPro" id="IPR036318">
    <property type="entry name" value="FAD-bd_PCMH-like_sf"/>
</dbReference>
<name>A0A9P9G0S0_FUSSL</name>
<dbReference type="InterPro" id="IPR016166">
    <property type="entry name" value="FAD-bd_PCMH"/>
</dbReference>
<dbReference type="PROSITE" id="PS00862">
    <property type="entry name" value="OX2_COVAL_FAD"/>
    <property type="match status" value="1"/>
</dbReference>
<keyword evidence="5" id="KW-0560">Oxidoreductase</keyword>
<dbReference type="PANTHER" id="PTHR42973">
    <property type="entry name" value="BINDING OXIDOREDUCTASE, PUTATIVE (AFU_ORTHOLOGUE AFUA_1G17690)-RELATED"/>
    <property type="match status" value="1"/>
</dbReference>
<gene>
    <name evidence="7" type="ORF">B0J15DRAFT_575579</name>
</gene>
<reference evidence="7" key="1">
    <citation type="journal article" date="2021" name="Nat. Commun.">
        <title>Genetic determinants of endophytism in the Arabidopsis root mycobiome.</title>
        <authorList>
            <person name="Mesny F."/>
            <person name="Miyauchi S."/>
            <person name="Thiergart T."/>
            <person name="Pickel B."/>
            <person name="Atanasova L."/>
            <person name="Karlsson M."/>
            <person name="Huettel B."/>
            <person name="Barry K.W."/>
            <person name="Haridas S."/>
            <person name="Chen C."/>
            <person name="Bauer D."/>
            <person name="Andreopoulos W."/>
            <person name="Pangilinan J."/>
            <person name="LaButti K."/>
            <person name="Riley R."/>
            <person name="Lipzen A."/>
            <person name="Clum A."/>
            <person name="Drula E."/>
            <person name="Henrissat B."/>
            <person name="Kohler A."/>
            <person name="Grigoriev I.V."/>
            <person name="Martin F.M."/>
            <person name="Hacquard S."/>
        </authorList>
    </citation>
    <scope>NUCLEOTIDE SEQUENCE</scope>
    <source>
        <strain evidence="7">FSSC 5 MPI-SDFR-AT-0091</strain>
    </source>
</reference>
<dbReference type="Gene3D" id="3.30.465.10">
    <property type="match status" value="1"/>
</dbReference>
<evidence type="ECO:0000259" key="6">
    <source>
        <dbReference type="PROSITE" id="PS51387"/>
    </source>
</evidence>
<evidence type="ECO:0000256" key="5">
    <source>
        <dbReference type="ARBA" id="ARBA00023002"/>
    </source>
</evidence>
<dbReference type="OrthoDB" id="415825at2759"/>
<protein>
    <submittedName>
        <fullName evidence="7">FAD linked oxidase domain-containing protein</fullName>
    </submittedName>
</protein>
<dbReference type="SUPFAM" id="SSF56176">
    <property type="entry name" value="FAD-binding/transporter-associated domain-like"/>
    <property type="match status" value="1"/>
</dbReference>
<dbReference type="InterPro" id="IPR006093">
    <property type="entry name" value="Oxy_OxRdtase_FAD_BS"/>
</dbReference>
<dbReference type="InterPro" id="IPR050416">
    <property type="entry name" value="FAD-linked_Oxidoreductase"/>
</dbReference>
<dbReference type="Proteomes" id="UP000736672">
    <property type="component" value="Unassembled WGS sequence"/>
</dbReference>
<evidence type="ECO:0000256" key="1">
    <source>
        <dbReference type="ARBA" id="ARBA00001974"/>
    </source>
</evidence>
<accession>A0A9P9G0S0</accession>
<dbReference type="PROSITE" id="PS51387">
    <property type="entry name" value="FAD_PCMH"/>
    <property type="match status" value="1"/>
</dbReference>
<dbReference type="InterPro" id="IPR016169">
    <property type="entry name" value="FAD-bd_PCMH_sub2"/>
</dbReference>